<protein>
    <submittedName>
        <fullName evidence="2">Extracellular solute-binding protein</fullName>
    </submittedName>
</protein>
<dbReference type="Pfam" id="PF01547">
    <property type="entry name" value="SBP_bac_1"/>
    <property type="match status" value="1"/>
</dbReference>
<gene>
    <name evidence="2" type="ORF">BRM3_03365</name>
</gene>
<dbReference type="RefSeq" id="WP_263594690.1">
    <property type="nucleotide sequence ID" value="NZ_CP107020.1"/>
</dbReference>
<feature type="chain" id="PRO_5046722316" evidence="1">
    <location>
        <begin position="24"/>
        <end position="453"/>
    </location>
</feature>
<dbReference type="Proteomes" id="UP001164305">
    <property type="component" value="Chromosome"/>
</dbReference>
<dbReference type="PANTHER" id="PTHR43649:SF12">
    <property type="entry name" value="DIACETYLCHITOBIOSE BINDING PROTEIN DASA"/>
    <property type="match status" value="1"/>
</dbReference>
<accession>A0ABY6G2P0</accession>
<sequence>MHRRTFLSSTAAAGGLALLAACAPGSDDASSTSAPAPKADEVDKDITALGDITLTVWDQEVRGSQDAAITALIATFEQTYPNITVDRVKQSFDDLQKQTSLALSGNDVPDVLQVNNARADMGEFVKAGQLTDLSGYADAYGWADRFPESVLAKVRYSDDAVTFGDGSLWGVPQTGEVCGIYYSASRLQAAGGTVPTTWDELIALLGTLQSAGQQPVVLGNLDKWPALHVFGPLQAHYVGADEITELAMGNAGASWTDDANVQALTTLADWASNGYLGDSPNGLDYDTAWADYSKGTGVLLIGGSWLGTDLAAVMGDDVHFMAPPPGADGKVATTGGTGIPFSIPASAKNPAAAAAYIDFITSQDAMKLIADNGGMPVLDTASYAPASGVNKEIFEAFTAVSTDGVLLPYLDYATPTFADTAGDTLQELLGGQTSPADAAAALQADYAKFTKQG</sequence>
<dbReference type="PROSITE" id="PS51257">
    <property type="entry name" value="PROKAR_LIPOPROTEIN"/>
    <property type="match status" value="1"/>
</dbReference>
<proteinExistence type="predicted"/>
<evidence type="ECO:0000313" key="2">
    <source>
        <dbReference type="EMBL" id="UYG17481.1"/>
    </source>
</evidence>
<evidence type="ECO:0000313" key="3">
    <source>
        <dbReference type="Proteomes" id="UP001164305"/>
    </source>
</evidence>
<dbReference type="EMBL" id="CP107020">
    <property type="protein sequence ID" value="UYG17481.1"/>
    <property type="molecule type" value="Genomic_DNA"/>
</dbReference>
<dbReference type="InterPro" id="IPR006059">
    <property type="entry name" value="SBP"/>
</dbReference>
<dbReference type="Gene3D" id="3.40.190.10">
    <property type="entry name" value="Periplasmic binding protein-like II"/>
    <property type="match status" value="2"/>
</dbReference>
<dbReference type="PANTHER" id="PTHR43649">
    <property type="entry name" value="ARABINOSE-BINDING PROTEIN-RELATED"/>
    <property type="match status" value="1"/>
</dbReference>
<organism evidence="2 3">
    <name type="scientific">Brachybacterium huguangmaarense</name>
    <dbReference type="NCBI Taxonomy" id="1652028"/>
    <lineage>
        <taxon>Bacteria</taxon>
        <taxon>Bacillati</taxon>
        <taxon>Actinomycetota</taxon>
        <taxon>Actinomycetes</taxon>
        <taxon>Micrococcales</taxon>
        <taxon>Dermabacteraceae</taxon>
        <taxon>Brachybacterium</taxon>
    </lineage>
</organism>
<keyword evidence="1" id="KW-0732">Signal</keyword>
<dbReference type="InterPro" id="IPR050490">
    <property type="entry name" value="Bact_solute-bd_prot1"/>
</dbReference>
<dbReference type="SUPFAM" id="SSF53850">
    <property type="entry name" value="Periplasmic binding protein-like II"/>
    <property type="match status" value="1"/>
</dbReference>
<dbReference type="InterPro" id="IPR006311">
    <property type="entry name" value="TAT_signal"/>
</dbReference>
<keyword evidence="3" id="KW-1185">Reference proteome</keyword>
<feature type="signal peptide" evidence="1">
    <location>
        <begin position="1"/>
        <end position="23"/>
    </location>
</feature>
<evidence type="ECO:0000256" key="1">
    <source>
        <dbReference type="SAM" id="SignalP"/>
    </source>
</evidence>
<dbReference type="PROSITE" id="PS51318">
    <property type="entry name" value="TAT"/>
    <property type="match status" value="1"/>
</dbReference>
<reference evidence="2" key="1">
    <citation type="submission" date="2022-10" db="EMBL/GenBank/DDBJ databases">
        <title>Whole-Genome Sequencing of Brachybacterium huguangmaarense BRM-3, Isolated from Betula schmidtii.</title>
        <authorList>
            <person name="Haam D."/>
        </authorList>
    </citation>
    <scope>NUCLEOTIDE SEQUENCE</scope>
    <source>
        <strain evidence="2">BRM-3</strain>
    </source>
</reference>
<name>A0ABY6G2P0_9MICO</name>